<keyword evidence="1" id="KW-1133">Transmembrane helix</keyword>
<evidence type="ECO:0000256" key="1">
    <source>
        <dbReference type="SAM" id="Phobius"/>
    </source>
</evidence>
<dbReference type="AlphaFoldDB" id="A0A5C7Y4Z4"/>
<dbReference type="Proteomes" id="UP000321797">
    <property type="component" value="Unassembled WGS sequence"/>
</dbReference>
<protein>
    <submittedName>
        <fullName evidence="2">Uncharacterized protein</fullName>
    </submittedName>
</protein>
<keyword evidence="1" id="KW-0472">Membrane</keyword>
<evidence type="ECO:0000313" key="3">
    <source>
        <dbReference type="Proteomes" id="UP000321797"/>
    </source>
</evidence>
<feature type="transmembrane region" description="Helical" evidence="1">
    <location>
        <begin position="12"/>
        <end position="32"/>
    </location>
</feature>
<sequence>MLSPSTDPLMTLRTAVVLIGGLLIGVAAGALTYCGTKKLATAVLAGGSAFGVGVVWLHTIIAA</sequence>
<comment type="caution">
    <text evidence="2">The sequence shown here is derived from an EMBL/GenBank/DDBJ whole genome shotgun (WGS) entry which is preliminary data.</text>
</comment>
<accession>A0A5C7Y4Z4</accession>
<gene>
    <name evidence="2" type="ORF">E6Q54_09920</name>
</gene>
<organism evidence="2 3">
    <name type="scientific">Mycolicibacter arupensis</name>
    <dbReference type="NCBI Taxonomy" id="342002"/>
    <lineage>
        <taxon>Bacteria</taxon>
        <taxon>Bacillati</taxon>
        <taxon>Actinomycetota</taxon>
        <taxon>Actinomycetes</taxon>
        <taxon>Mycobacteriales</taxon>
        <taxon>Mycobacteriaceae</taxon>
        <taxon>Mycolicibacter</taxon>
    </lineage>
</organism>
<evidence type="ECO:0000313" key="2">
    <source>
        <dbReference type="EMBL" id="TXI56683.1"/>
    </source>
</evidence>
<proteinExistence type="predicted"/>
<keyword evidence="1" id="KW-0812">Transmembrane</keyword>
<name>A0A5C7Y4Z4_9MYCO</name>
<reference evidence="2 3" key="1">
    <citation type="submission" date="2018-09" db="EMBL/GenBank/DDBJ databases">
        <title>Metagenome Assembled Genomes from an Advanced Water Purification Facility.</title>
        <authorList>
            <person name="Stamps B.W."/>
            <person name="Spear J.R."/>
        </authorList>
    </citation>
    <scope>NUCLEOTIDE SEQUENCE [LARGE SCALE GENOMIC DNA]</scope>
    <source>
        <strain evidence="2">Bin_29_2</strain>
    </source>
</reference>
<dbReference type="RefSeq" id="WP_125079711.1">
    <property type="nucleotide sequence ID" value="NZ_SSGD01000048.1"/>
</dbReference>
<feature type="transmembrane region" description="Helical" evidence="1">
    <location>
        <begin position="39"/>
        <end position="61"/>
    </location>
</feature>
<dbReference type="EMBL" id="SSGD01000048">
    <property type="protein sequence ID" value="TXI56683.1"/>
    <property type="molecule type" value="Genomic_DNA"/>
</dbReference>